<dbReference type="GeneID" id="36285713"/>
<accession>A0A177AGU4</accession>
<protein>
    <submittedName>
        <fullName evidence="3">Uncharacterized protein</fullName>
    </submittedName>
</protein>
<feature type="region of interest" description="Disordered" evidence="2">
    <location>
        <begin position="552"/>
        <end position="594"/>
    </location>
</feature>
<dbReference type="PANTHER" id="PTHR42041:SF1">
    <property type="entry name" value="DNA ENDONUCLEASE ACTIVATOR CTP1 C-TERMINAL DOMAIN-CONTAINING PROTEIN"/>
    <property type="match status" value="1"/>
</dbReference>
<name>A0A177AGU4_9PEZI</name>
<feature type="region of interest" description="Disordered" evidence="2">
    <location>
        <begin position="464"/>
        <end position="510"/>
    </location>
</feature>
<evidence type="ECO:0000256" key="2">
    <source>
        <dbReference type="SAM" id="MobiDB-lite"/>
    </source>
</evidence>
<reference evidence="3" key="1">
    <citation type="submission" date="2016-03" db="EMBL/GenBank/DDBJ databases">
        <title>Updated assembly of Pseudogymnoascus destructans, the fungus causing white-nose syndrome of bats.</title>
        <authorList>
            <person name="Palmer J.M."/>
            <person name="Drees K.P."/>
            <person name="Foster J.T."/>
            <person name="Lindner D.L."/>
        </authorList>
    </citation>
    <scope>NUCLEOTIDE SEQUENCE [LARGE SCALE GENOMIC DNA]</scope>
    <source>
        <strain evidence="3">20631-21</strain>
    </source>
</reference>
<feature type="region of interest" description="Disordered" evidence="2">
    <location>
        <begin position="606"/>
        <end position="655"/>
    </location>
</feature>
<dbReference type="Proteomes" id="UP000077154">
    <property type="component" value="Unassembled WGS sequence"/>
</dbReference>
<dbReference type="OrthoDB" id="4495335at2759"/>
<feature type="compositionally biased region" description="Polar residues" evidence="2">
    <location>
        <begin position="523"/>
        <end position="533"/>
    </location>
</feature>
<dbReference type="EMBL" id="KV441390">
    <property type="protein sequence ID" value="OAF61030.1"/>
    <property type="molecule type" value="Genomic_DNA"/>
</dbReference>
<feature type="compositionally biased region" description="Polar residues" evidence="2">
    <location>
        <begin position="13"/>
        <end position="28"/>
    </location>
</feature>
<dbReference type="RefSeq" id="XP_024326308.1">
    <property type="nucleotide sequence ID" value="XM_024466292.1"/>
</dbReference>
<organism evidence="3">
    <name type="scientific">Pseudogymnoascus destructans</name>
    <dbReference type="NCBI Taxonomy" id="655981"/>
    <lineage>
        <taxon>Eukaryota</taxon>
        <taxon>Fungi</taxon>
        <taxon>Dikarya</taxon>
        <taxon>Ascomycota</taxon>
        <taxon>Pezizomycotina</taxon>
        <taxon>Leotiomycetes</taxon>
        <taxon>Thelebolales</taxon>
        <taxon>Thelebolaceae</taxon>
        <taxon>Pseudogymnoascus</taxon>
    </lineage>
</organism>
<evidence type="ECO:0000256" key="1">
    <source>
        <dbReference type="SAM" id="Coils"/>
    </source>
</evidence>
<dbReference type="AlphaFoldDB" id="A0A177AGU4"/>
<feature type="compositionally biased region" description="Polar residues" evidence="2">
    <location>
        <begin position="491"/>
        <end position="508"/>
    </location>
</feature>
<feature type="region of interest" description="Disordered" evidence="2">
    <location>
        <begin position="1"/>
        <end position="28"/>
    </location>
</feature>
<evidence type="ECO:0000313" key="3">
    <source>
        <dbReference type="EMBL" id="OAF61030.1"/>
    </source>
</evidence>
<dbReference type="PANTHER" id="PTHR42041">
    <property type="entry name" value="DNA ENDONUCLEASE ACTIVATOR CTP1 C-TERMINAL DOMAIN-CONTAINING PROTEIN"/>
    <property type="match status" value="1"/>
</dbReference>
<sequence length="655" mass="73841">MDPNYKFPASSGAPLNQPLNQASPDRVNQQRYDVDTSARVRLFDQEQSHSRDSTVHEKAAKFDTLAFQGKALERRTNDAALKRAMLGREEAESEMRRYRDEARSLRKEVQEGKDRERKVGVRLENVMENYGRAKETHGHTQALWEKEIRRTRKDTFKSQSVVVKLQEELKAVRTQLRKSQSDMDDEKERSNKREQEAFEARYQLVGFQEEFAGMVEKMKLVEQERDALRTIAKNEEVARIAAEGQLPLPKLSEDDEFASPRKATAPLRRVSVMSSLASEDEIENLKRALEWEHHRADRAFDQVEFMEVECRLNCCSCKVSERTSIPLPAFSPKAMRTAGLDTTREELIKPEEVTEDEVQPEESDIGRANEALQRTLFIPAEGIFRTVSPPPQESPWISPPKQYQPSRAEPLINFSNTPNRPSFHARTPSCEPPSAAILPEGTSPMSLLDAPPSPAESEATIIYRQSPQRMSEAPQEVPSYRNHGRNESLDPSHSASPRFSHSRQQSTDRVALTKKFSSHLNNAINPTVESSSPAPIPPTHIHEEHSEPIFHTTSTTTRVPLALPSDSDSTPIERPSSTPAVSSSLDPALSPTMSREEALAMIRERRGRARSMHQTQVSKLMTPKKGREVSAPLSSGMATAPRSARSMSRGRMNRA</sequence>
<feature type="region of interest" description="Disordered" evidence="2">
    <location>
        <begin position="523"/>
        <end position="542"/>
    </location>
</feature>
<feature type="region of interest" description="Disordered" evidence="2">
    <location>
        <begin position="173"/>
        <end position="193"/>
    </location>
</feature>
<keyword evidence="1" id="KW-0175">Coiled coil</keyword>
<dbReference type="eggNOG" id="ENOG502RY7V">
    <property type="taxonomic scope" value="Eukaryota"/>
</dbReference>
<gene>
    <name evidence="3" type="ORF">VC83_02634</name>
</gene>
<feature type="compositionally biased region" description="Polar residues" evidence="2">
    <location>
        <begin position="566"/>
        <end position="585"/>
    </location>
</feature>
<dbReference type="VEuPathDB" id="FungiDB:GMDG_01103"/>
<proteinExistence type="predicted"/>
<feature type="coiled-coil region" evidence="1">
    <location>
        <begin position="81"/>
        <end position="115"/>
    </location>
</feature>